<keyword evidence="1" id="KW-0560">Oxidoreductase</keyword>
<dbReference type="GO" id="GO:0051287">
    <property type="term" value="F:NAD binding"/>
    <property type="evidence" value="ECO:0007669"/>
    <property type="project" value="InterPro"/>
</dbReference>
<organism evidence="4">
    <name type="scientific">Auxenochlorella protothecoides</name>
    <name type="common">Green microalga</name>
    <name type="synonym">Chlorella protothecoides</name>
    <dbReference type="NCBI Taxonomy" id="3075"/>
    <lineage>
        <taxon>Eukaryota</taxon>
        <taxon>Viridiplantae</taxon>
        <taxon>Chlorophyta</taxon>
        <taxon>core chlorophytes</taxon>
        <taxon>Trebouxiophyceae</taxon>
        <taxon>Chlorellales</taxon>
        <taxon>Chlorellaceae</taxon>
        <taxon>Auxenochlorella</taxon>
    </lineage>
</organism>
<dbReference type="CDD" id="cd12164">
    <property type="entry name" value="GDH_like_2"/>
    <property type="match status" value="1"/>
</dbReference>
<dbReference type="EMBL" id="GDKF01007552">
    <property type="protein sequence ID" value="JAT71070.1"/>
    <property type="molecule type" value="Transcribed_RNA"/>
</dbReference>
<accession>A0A1D1ZVU0</accession>
<sequence>MAIDKESEGNDYEVLLWSDFGGPDFLATWRRELENAGLTIVEAKLGVDLEKVRYVVCFNPPDGLLAQCPNLRLIHSMGAGITHRMLRDEVCPTHVPMVRVVDPLMAQRMATFCMWAVINVQRKCDAYLEAQKDCRWDKSVENFTIRDNSSVRVGILGLGNLGAATATLLLAAGYPVSAWTRSARANDQKNARISYYHDREGLFELAREAQILICLLPLTDETAGLLDARLFATLPPGAAIINVARGGHVVDVDLIQALDSGHLSAAILDVFHEEPLPKTSPLWTHPRVRVFPHVSSVTQRQEAVRQMKENFDSMDAGTDIPRDRFIVRSRGY</sequence>
<feature type="domain" description="D-isomer specific 2-hydroxyacid dehydrogenase NAD-binding" evidence="3">
    <location>
        <begin position="115"/>
        <end position="295"/>
    </location>
</feature>
<evidence type="ECO:0000256" key="1">
    <source>
        <dbReference type="ARBA" id="ARBA00023002"/>
    </source>
</evidence>
<dbReference type="Gene3D" id="3.40.50.720">
    <property type="entry name" value="NAD(P)-binding Rossmann-like Domain"/>
    <property type="match status" value="2"/>
</dbReference>
<dbReference type="PANTHER" id="PTHR43333">
    <property type="entry name" value="2-HACID_DH_C DOMAIN-CONTAINING PROTEIN"/>
    <property type="match status" value="1"/>
</dbReference>
<dbReference type="AlphaFoldDB" id="A0A1D1ZVU0"/>
<dbReference type="SUPFAM" id="SSF51735">
    <property type="entry name" value="NAD(P)-binding Rossmann-fold domains"/>
    <property type="match status" value="1"/>
</dbReference>
<dbReference type="InterPro" id="IPR006140">
    <property type="entry name" value="D-isomer_DH_NAD-bd"/>
</dbReference>
<dbReference type="Pfam" id="PF02826">
    <property type="entry name" value="2-Hacid_dh_C"/>
    <property type="match status" value="1"/>
</dbReference>
<dbReference type="GO" id="GO:0016491">
    <property type="term" value="F:oxidoreductase activity"/>
    <property type="evidence" value="ECO:0007669"/>
    <property type="project" value="UniProtKB-KW"/>
</dbReference>
<protein>
    <recommendedName>
        <fullName evidence="3">D-isomer specific 2-hydroxyacid dehydrogenase NAD-binding domain-containing protein</fullName>
    </recommendedName>
</protein>
<reference evidence="4" key="1">
    <citation type="submission" date="2015-08" db="EMBL/GenBank/DDBJ databases">
        <authorList>
            <person name="Babu N.S."/>
            <person name="Beckwith C.J."/>
            <person name="Beseler K.G."/>
            <person name="Brison A."/>
            <person name="Carone J.V."/>
            <person name="Caskin T.P."/>
            <person name="Diamond M."/>
            <person name="Durham M.E."/>
            <person name="Foxe J.M."/>
            <person name="Go M."/>
            <person name="Henderson B.A."/>
            <person name="Jones I.B."/>
            <person name="McGettigan J.A."/>
            <person name="Micheletti S.J."/>
            <person name="Nasrallah M.E."/>
            <person name="Ortiz D."/>
            <person name="Piller C.R."/>
            <person name="Privatt S.R."/>
            <person name="Schneider S.L."/>
            <person name="Sharp S."/>
            <person name="Smith T.C."/>
            <person name="Stanton J.D."/>
            <person name="Ullery H.E."/>
            <person name="Wilson R.J."/>
            <person name="Serrano M.G."/>
            <person name="Buck G."/>
            <person name="Lee V."/>
            <person name="Wang Y."/>
            <person name="Carvalho R."/>
            <person name="Voegtly L."/>
            <person name="Shi R."/>
            <person name="Duckworth R."/>
            <person name="Johnson A."/>
            <person name="Loviza R."/>
            <person name="Walstead R."/>
            <person name="Shah Z."/>
            <person name="Kiflezghi M."/>
            <person name="Wade K."/>
            <person name="Ball S.L."/>
            <person name="Bradley K.W."/>
            <person name="Asai D.J."/>
            <person name="Bowman C.A."/>
            <person name="Russell D.A."/>
            <person name="Pope W.H."/>
            <person name="Jacobs-Sera D."/>
            <person name="Hendrix R.W."/>
            <person name="Hatfull G.F."/>
        </authorList>
    </citation>
    <scope>NUCLEOTIDE SEQUENCE</scope>
</reference>
<dbReference type="InterPro" id="IPR036291">
    <property type="entry name" value="NAD(P)-bd_dom_sf"/>
</dbReference>
<keyword evidence="2" id="KW-0520">NAD</keyword>
<name>A0A1D1ZVU0_AUXPR</name>
<evidence type="ECO:0000256" key="2">
    <source>
        <dbReference type="ARBA" id="ARBA00023027"/>
    </source>
</evidence>
<evidence type="ECO:0000259" key="3">
    <source>
        <dbReference type="Pfam" id="PF02826"/>
    </source>
</evidence>
<evidence type="ECO:0000313" key="4">
    <source>
        <dbReference type="EMBL" id="JAT71070.1"/>
    </source>
</evidence>
<gene>
    <name evidence="4" type="ORF">g.100356</name>
</gene>
<proteinExistence type="predicted"/>
<dbReference type="PANTHER" id="PTHR43333:SF1">
    <property type="entry name" value="D-ISOMER SPECIFIC 2-HYDROXYACID DEHYDROGENASE NAD-BINDING DOMAIN-CONTAINING PROTEIN"/>
    <property type="match status" value="1"/>
</dbReference>